<dbReference type="FunFam" id="3.40.50.300:FF:001091">
    <property type="entry name" value="Probable disease resistance protein At1g61300"/>
    <property type="match status" value="1"/>
</dbReference>
<gene>
    <name evidence="8" type="ORF">TorRG33x02_285300</name>
</gene>
<evidence type="ECO:0000256" key="2">
    <source>
        <dbReference type="ARBA" id="ARBA00022741"/>
    </source>
</evidence>
<dbReference type="PANTHER" id="PTHR23155:SF1052">
    <property type="entry name" value="DISEASE RESISTANCE PROTEIN RPM1"/>
    <property type="match status" value="1"/>
</dbReference>
<dbReference type="GO" id="GO:0043531">
    <property type="term" value="F:ADP binding"/>
    <property type="evidence" value="ECO:0007669"/>
    <property type="project" value="InterPro"/>
</dbReference>
<reference evidence="9" key="1">
    <citation type="submission" date="2016-06" db="EMBL/GenBank/DDBJ databases">
        <title>Parallel loss of symbiosis genes in relatives of nitrogen-fixing non-legume Parasponia.</title>
        <authorList>
            <person name="Van Velzen R."/>
            <person name="Holmer R."/>
            <person name="Bu F."/>
            <person name="Rutten L."/>
            <person name="Van Zeijl A."/>
            <person name="Liu W."/>
            <person name="Santuari L."/>
            <person name="Cao Q."/>
            <person name="Sharma T."/>
            <person name="Shen D."/>
            <person name="Roswanjaya Y."/>
            <person name="Wardhani T."/>
            <person name="Kalhor M.S."/>
            <person name="Jansen J."/>
            <person name="Van den Hoogen J."/>
            <person name="Gungor B."/>
            <person name="Hartog M."/>
            <person name="Hontelez J."/>
            <person name="Verver J."/>
            <person name="Yang W.-C."/>
            <person name="Schijlen E."/>
            <person name="Repin R."/>
            <person name="Schilthuizen M."/>
            <person name="Schranz E."/>
            <person name="Heidstra R."/>
            <person name="Miyata K."/>
            <person name="Fedorova E."/>
            <person name="Kohlen W."/>
            <person name="Bisseling T."/>
            <person name="Smit S."/>
            <person name="Geurts R."/>
        </authorList>
    </citation>
    <scope>NUCLEOTIDE SEQUENCE [LARGE SCALE GENOMIC DNA]</scope>
    <source>
        <strain evidence="9">cv. RG33-2</strain>
    </source>
</reference>
<evidence type="ECO:0000256" key="3">
    <source>
        <dbReference type="ARBA" id="ARBA00022821"/>
    </source>
</evidence>
<dbReference type="AlphaFoldDB" id="A0A2P5CGL6"/>
<dbReference type="InParanoid" id="A0A2P5CGL6"/>
<evidence type="ECO:0000259" key="4">
    <source>
        <dbReference type="Pfam" id="PF00931"/>
    </source>
</evidence>
<dbReference type="InterPro" id="IPR036388">
    <property type="entry name" value="WH-like_DNA-bd_sf"/>
</dbReference>
<proteinExistence type="predicted"/>
<dbReference type="InterPro" id="IPR042197">
    <property type="entry name" value="Apaf_helical"/>
</dbReference>
<evidence type="ECO:0000313" key="9">
    <source>
        <dbReference type="Proteomes" id="UP000237000"/>
    </source>
</evidence>
<dbReference type="InterPro" id="IPR055414">
    <property type="entry name" value="LRR_R13L4/SHOC2-like"/>
</dbReference>
<dbReference type="EMBL" id="JXTC01000367">
    <property type="protein sequence ID" value="PON60196.1"/>
    <property type="molecule type" value="Genomic_DNA"/>
</dbReference>
<sequence length="944" mass="109139">MAEIAVGLVKDKLIPLLTEEAYLLKGVHKEVEKIQCDLNYILDFLKDADARVETNQSTNGSQVLKLWVKELRKAAFIVEDVVDEYVHLMAQQQCSHRHRFIGFLRRSACLVVKLKTRHDIASKIQDMRQTIRDINQRSADNGYISMLQHGSTFDQSNTWYDPRKNFCFLKENEVVGIEYTRDELIGKLEGGSPRRTVMSVVGMGGLGKTTLAHQVYVHTKGSFDCHAWIDVSQSYKKLEILQKLMKKFHDARKEPVPERIDGMDETTVMTTLREYLQGKKYLVIFDDVWKIDFWGDIEKVLPEDNEKNGRIIITTRDVKVAKFCKTSSIVHIHHLQPLLPENAWKLFCSKAFHEFEGRCPTYLDKLCHEIVERCQGLPLAIVAIAGLLSTKNNTVDEWRKLLTSLSSELESNKHLTSISKILSLSYNDLPYYLKSCFLYFGVFPEDHSVRRGRLIRQWIAEGFVISKKDKTPEVVAEEHLTELINRNLVQVSEVDFDGKARTCRIHDLLHEIILNKIEDLSFCQVFSRKNDLNFKGLTRRLSIVNASPNVVTSNTDEISHVRSVFIIDDNEVPNQLVSAITTSFKLLKVLDFEDAPNLDHLPKDIGTLFHLKYLSVRGTRVGSLPKSIGKLENLETLDLKQSLVLVLPVEIKRLRKLRHLLAYHSDRNKDYHINRQKGVKVEKGIGRLQSLQKLYFIEVNVVGFNIFEELSKLTELRKLGIKKLRSADGRALCDCIQRMSYLESLDVTSTSEDEMIDFEESMASPPQFLQRLYLKGLLRKLPEWITRLEHLERIWISETKLEDNSLNALQNLPSLLELRISRDGYRGEKLRFEKGAFPKLKLLFFWSMSELRSLIIEEGALRSLEEFEIGPCPHLKELSCGFQHLRNLKRVSLWEMPTNFLMFQNLQSLQSTAADIQFIYRIEGKLWWYGLENVTKVLEIMRGK</sequence>
<dbReference type="InterPro" id="IPR027417">
    <property type="entry name" value="P-loop_NTPase"/>
</dbReference>
<dbReference type="Gene3D" id="3.80.10.10">
    <property type="entry name" value="Ribonuclease Inhibitor"/>
    <property type="match status" value="1"/>
</dbReference>
<dbReference type="PRINTS" id="PR00364">
    <property type="entry name" value="DISEASERSIST"/>
</dbReference>
<dbReference type="PANTHER" id="PTHR23155">
    <property type="entry name" value="DISEASE RESISTANCE PROTEIN RP"/>
    <property type="match status" value="1"/>
</dbReference>
<evidence type="ECO:0000256" key="1">
    <source>
        <dbReference type="ARBA" id="ARBA00022737"/>
    </source>
</evidence>
<dbReference type="Pfam" id="PF23598">
    <property type="entry name" value="LRR_14"/>
    <property type="match status" value="1"/>
</dbReference>
<dbReference type="FunFam" id="1.10.10.10:FF:000322">
    <property type="entry name" value="Probable disease resistance protein At1g63360"/>
    <property type="match status" value="1"/>
</dbReference>
<feature type="domain" description="NB-ARC" evidence="4">
    <location>
        <begin position="178"/>
        <end position="354"/>
    </location>
</feature>
<organism evidence="8 9">
    <name type="scientific">Trema orientale</name>
    <name type="common">Charcoal tree</name>
    <name type="synonym">Celtis orientalis</name>
    <dbReference type="NCBI Taxonomy" id="63057"/>
    <lineage>
        <taxon>Eukaryota</taxon>
        <taxon>Viridiplantae</taxon>
        <taxon>Streptophyta</taxon>
        <taxon>Embryophyta</taxon>
        <taxon>Tracheophyta</taxon>
        <taxon>Spermatophyta</taxon>
        <taxon>Magnoliopsida</taxon>
        <taxon>eudicotyledons</taxon>
        <taxon>Gunneridae</taxon>
        <taxon>Pentapetalae</taxon>
        <taxon>rosids</taxon>
        <taxon>fabids</taxon>
        <taxon>Rosales</taxon>
        <taxon>Cannabaceae</taxon>
        <taxon>Trema</taxon>
    </lineage>
</organism>
<feature type="domain" description="Disease resistance N-terminal" evidence="5">
    <location>
        <begin position="5"/>
        <end position="99"/>
    </location>
</feature>
<evidence type="ECO:0000259" key="7">
    <source>
        <dbReference type="Pfam" id="PF23598"/>
    </source>
</evidence>
<dbReference type="InterPro" id="IPR041118">
    <property type="entry name" value="Rx_N"/>
</dbReference>
<dbReference type="Pfam" id="PF18052">
    <property type="entry name" value="Rx_N"/>
    <property type="match status" value="1"/>
</dbReference>
<dbReference type="Gene3D" id="3.40.50.300">
    <property type="entry name" value="P-loop containing nucleotide triphosphate hydrolases"/>
    <property type="match status" value="1"/>
</dbReference>
<evidence type="ECO:0000259" key="5">
    <source>
        <dbReference type="Pfam" id="PF18052"/>
    </source>
</evidence>
<accession>A0A2P5CGL6</accession>
<keyword evidence="2" id="KW-0547">Nucleotide-binding</keyword>
<dbReference type="Pfam" id="PF00931">
    <property type="entry name" value="NB-ARC"/>
    <property type="match status" value="1"/>
</dbReference>
<keyword evidence="3" id="KW-0611">Plant defense</keyword>
<evidence type="ECO:0000259" key="6">
    <source>
        <dbReference type="Pfam" id="PF23559"/>
    </source>
</evidence>
<dbReference type="InterPro" id="IPR032675">
    <property type="entry name" value="LRR_dom_sf"/>
</dbReference>
<dbReference type="OrthoDB" id="598235at2759"/>
<keyword evidence="1" id="KW-0677">Repeat</keyword>
<dbReference type="Gene3D" id="1.10.8.430">
    <property type="entry name" value="Helical domain of apoptotic protease-activating factors"/>
    <property type="match status" value="1"/>
</dbReference>
<dbReference type="CDD" id="cd14798">
    <property type="entry name" value="RX-CC_like"/>
    <property type="match status" value="1"/>
</dbReference>
<dbReference type="GO" id="GO:0098542">
    <property type="term" value="P:defense response to other organism"/>
    <property type="evidence" value="ECO:0007669"/>
    <property type="project" value="TreeGrafter"/>
</dbReference>
<name>A0A2P5CGL6_TREOI</name>
<feature type="domain" description="Disease resistance R13L4/SHOC-2-like LRR" evidence="7">
    <location>
        <begin position="560"/>
        <end position="894"/>
    </location>
</feature>
<keyword evidence="9" id="KW-1185">Reference proteome</keyword>
<dbReference type="Proteomes" id="UP000237000">
    <property type="component" value="Unassembled WGS sequence"/>
</dbReference>
<dbReference type="SUPFAM" id="SSF52058">
    <property type="entry name" value="L domain-like"/>
    <property type="match status" value="1"/>
</dbReference>
<comment type="caution">
    <text evidence="8">The sequence shown here is derived from an EMBL/GenBank/DDBJ whole genome shotgun (WGS) entry which is preliminary data.</text>
</comment>
<dbReference type="SUPFAM" id="SSF52540">
    <property type="entry name" value="P-loop containing nucleoside triphosphate hydrolases"/>
    <property type="match status" value="1"/>
</dbReference>
<evidence type="ECO:0000313" key="8">
    <source>
        <dbReference type="EMBL" id="PON60196.1"/>
    </source>
</evidence>
<feature type="domain" description="Disease resistance protein winged helix" evidence="6">
    <location>
        <begin position="442"/>
        <end position="513"/>
    </location>
</feature>
<dbReference type="Pfam" id="PF23559">
    <property type="entry name" value="WHD_DRP"/>
    <property type="match status" value="1"/>
</dbReference>
<dbReference type="Gene3D" id="1.20.5.4130">
    <property type="match status" value="1"/>
</dbReference>
<dbReference type="InterPro" id="IPR002182">
    <property type="entry name" value="NB-ARC"/>
</dbReference>
<dbReference type="Gene3D" id="1.10.10.10">
    <property type="entry name" value="Winged helix-like DNA-binding domain superfamily/Winged helix DNA-binding domain"/>
    <property type="match status" value="1"/>
</dbReference>
<protein>
    <submittedName>
        <fullName evidence="8">NB-ARC domain, LRR domain containing protein</fullName>
    </submittedName>
</protein>
<dbReference type="InterPro" id="IPR044974">
    <property type="entry name" value="Disease_R_plants"/>
</dbReference>
<dbReference type="InterPro" id="IPR058922">
    <property type="entry name" value="WHD_DRP"/>
</dbReference>
<dbReference type="InterPro" id="IPR038005">
    <property type="entry name" value="RX-like_CC"/>
</dbReference>